<dbReference type="Proteomes" id="UP000710432">
    <property type="component" value="Unassembled WGS sequence"/>
</dbReference>
<dbReference type="GO" id="GO:0051301">
    <property type="term" value="P:cell division"/>
    <property type="evidence" value="ECO:0007669"/>
    <property type="project" value="UniProtKB-KW"/>
</dbReference>
<feature type="domain" description="Cyclin-like" evidence="10">
    <location>
        <begin position="204"/>
        <end position="305"/>
    </location>
</feature>
<dbReference type="SMART" id="SM01332">
    <property type="entry name" value="Cyclin_C"/>
    <property type="match status" value="1"/>
</dbReference>
<evidence type="ECO:0000256" key="9">
    <source>
        <dbReference type="SAM" id="MobiDB-lite"/>
    </source>
</evidence>
<dbReference type="InterPro" id="IPR004367">
    <property type="entry name" value="Cyclin_C-dom"/>
</dbReference>
<keyword evidence="5 8" id="KW-0195">Cyclin</keyword>
<comment type="caution">
    <text evidence="12">The sequence shown here is derived from an EMBL/GenBank/DDBJ whole genome shotgun (WGS) entry which is preliminary data.</text>
</comment>
<dbReference type="GO" id="GO:0005634">
    <property type="term" value="C:nucleus"/>
    <property type="evidence" value="ECO:0007669"/>
    <property type="project" value="UniProtKB-SubCell"/>
</dbReference>
<organism evidence="12 13">
    <name type="scientific">Microtus ochrogaster</name>
    <name type="common">Prairie vole</name>
    <dbReference type="NCBI Taxonomy" id="79684"/>
    <lineage>
        <taxon>Eukaryota</taxon>
        <taxon>Metazoa</taxon>
        <taxon>Chordata</taxon>
        <taxon>Craniata</taxon>
        <taxon>Vertebrata</taxon>
        <taxon>Euteleostomi</taxon>
        <taxon>Mammalia</taxon>
        <taxon>Eutheria</taxon>
        <taxon>Euarchontoglires</taxon>
        <taxon>Glires</taxon>
        <taxon>Rodentia</taxon>
        <taxon>Myomorpha</taxon>
        <taxon>Muroidea</taxon>
        <taxon>Cricetidae</taxon>
        <taxon>Arvicolinae</taxon>
        <taxon>Microtus</taxon>
    </lineage>
</organism>
<evidence type="ECO:0000313" key="12">
    <source>
        <dbReference type="EMBL" id="KAH0519085.1"/>
    </source>
</evidence>
<dbReference type="InterPro" id="IPR013763">
    <property type="entry name" value="Cyclin-like_dom"/>
</dbReference>
<sequence>MDLGVLSEGVWASIPNLRFGPGIADFQQRPRVTSHPGPSAIFPAGLRAREAPAAAARAGGGRGARDGPADSGPFCELCSLRCLFDVTPQFLQDPDEEIAKIDKTVKSQDSSQPWDDNSSACVDPCSFIPTPNKEEDDDLEYPKTAFQPRKIRPPRASPLPVLNWGNREEVWRIMLNKEKTYLRDEHFLQRHPLLQARMRAVLLDWLMEVCEVYKLHRETFYLAQDFFDRYMASQQNIIKTLLQLIGISALFIASKLEALKWRLSPMTIVSWLNVYVQVAYVNDTNEVLMPQYPQQVFVQIAELLDLCVLDVGCLEFPYGVLAASALYHFSSSELMQKVSGYQWCDIEKCVKWMVPFAMVIREMGSSKLKHFRGVPMEDSHNIQTHTNSLDLLDKAQAKKAILSEQNRISPPPSGVLTPPQSSKKQSSEQETE</sequence>
<feature type="region of interest" description="Disordered" evidence="9">
    <location>
        <begin position="402"/>
        <end position="432"/>
    </location>
</feature>
<dbReference type="EMBL" id="JAATJU010008000">
    <property type="protein sequence ID" value="KAH0519085.1"/>
    <property type="molecule type" value="Genomic_DNA"/>
</dbReference>
<reference evidence="12" key="1">
    <citation type="submission" date="2020-03" db="EMBL/GenBank/DDBJ databases">
        <title>Studies in the Genomics of Life Span.</title>
        <authorList>
            <person name="Glass D."/>
        </authorList>
    </citation>
    <scope>NUCLEOTIDE SEQUENCE</scope>
    <source>
        <strain evidence="12">LTLLF</strain>
        <tissue evidence="12">Muscle</tissue>
    </source>
</reference>
<comment type="subcellular location">
    <subcellularLocation>
        <location evidence="1">Nucleus</location>
    </subcellularLocation>
</comment>
<evidence type="ECO:0000256" key="2">
    <source>
        <dbReference type="ARBA" id="ARBA00007143"/>
    </source>
</evidence>
<dbReference type="SMART" id="SM00385">
    <property type="entry name" value="CYCLIN"/>
    <property type="match status" value="1"/>
</dbReference>
<accession>A0A8J6KYG4</accession>
<feature type="domain" description="Cyclin C-terminal" evidence="11">
    <location>
        <begin position="266"/>
        <end position="388"/>
    </location>
</feature>
<evidence type="ECO:0000256" key="3">
    <source>
        <dbReference type="ARBA" id="ARBA00022553"/>
    </source>
</evidence>
<evidence type="ECO:0000256" key="5">
    <source>
        <dbReference type="ARBA" id="ARBA00023127"/>
    </source>
</evidence>
<evidence type="ECO:0000259" key="11">
    <source>
        <dbReference type="SMART" id="SM01332"/>
    </source>
</evidence>
<comment type="similarity">
    <text evidence="2">Belongs to the cyclin family. Cyclin E subfamily.</text>
</comment>
<keyword evidence="3" id="KW-0597">Phosphoprotein</keyword>
<dbReference type="InterPro" id="IPR036915">
    <property type="entry name" value="Cyclin-like_sf"/>
</dbReference>
<dbReference type="Gene3D" id="1.10.472.10">
    <property type="entry name" value="Cyclin-like"/>
    <property type="match status" value="1"/>
</dbReference>
<keyword evidence="7" id="KW-0131">Cell cycle</keyword>
<evidence type="ECO:0000259" key="10">
    <source>
        <dbReference type="SMART" id="SM00385"/>
    </source>
</evidence>
<proteinExistence type="inferred from homology"/>
<evidence type="ECO:0000256" key="7">
    <source>
        <dbReference type="ARBA" id="ARBA00023306"/>
    </source>
</evidence>
<protein>
    <submittedName>
        <fullName evidence="12">G1/S-specific cyclin-E1</fullName>
    </submittedName>
</protein>
<name>A0A8J6KYG4_MICOH</name>
<dbReference type="FunFam" id="1.10.472.10:FF:000024">
    <property type="entry name" value="G1/S-specific cyclin-E1"/>
    <property type="match status" value="1"/>
</dbReference>
<dbReference type="Pfam" id="PF02984">
    <property type="entry name" value="Cyclin_C"/>
    <property type="match status" value="1"/>
</dbReference>
<dbReference type="CDD" id="cd20581">
    <property type="entry name" value="CYCLIN_CCNE1_rpt2"/>
    <property type="match status" value="1"/>
</dbReference>
<evidence type="ECO:0000313" key="13">
    <source>
        <dbReference type="Proteomes" id="UP000710432"/>
    </source>
</evidence>
<gene>
    <name evidence="12" type="ORF">LTLLF_113555</name>
</gene>
<dbReference type="InterPro" id="IPR048258">
    <property type="entry name" value="Cyclins_cyclin-box"/>
</dbReference>
<evidence type="ECO:0000256" key="6">
    <source>
        <dbReference type="ARBA" id="ARBA00023242"/>
    </source>
</evidence>
<dbReference type="InterPro" id="IPR039361">
    <property type="entry name" value="Cyclin"/>
</dbReference>
<keyword evidence="4" id="KW-0132">Cell division</keyword>
<dbReference type="Pfam" id="PF00134">
    <property type="entry name" value="Cyclin_N"/>
    <property type="match status" value="1"/>
</dbReference>
<keyword evidence="6" id="KW-0539">Nucleus</keyword>
<dbReference type="PANTHER" id="PTHR10177">
    <property type="entry name" value="CYCLINS"/>
    <property type="match status" value="1"/>
</dbReference>
<evidence type="ECO:0000256" key="4">
    <source>
        <dbReference type="ARBA" id="ARBA00022618"/>
    </source>
</evidence>
<dbReference type="SUPFAM" id="SSF47954">
    <property type="entry name" value="Cyclin-like"/>
    <property type="match status" value="2"/>
</dbReference>
<dbReference type="InterPro" id="IPR006671">
    <property type="entry name" value="Cyclin_N"/>
</dbReference>
<dbReference type="AlphaFoldDB" id="A0A8J6KYG4"/>
<evidence type="ECO:0000256" key="1">
    <source>
        <dbReference type="ARBA" id="ARBA00004123"/>
    </source>
</evidence>
<dbReference type="PROSITE" id="PS00292">
    <property type="entry name" value="CYCLINS"/>
    <property type="match status" value="1"/>
</dbReference>
<evidence type="ECO:0000256" key="8">
    <source>
        <dbReference type="RuleBase" id="RU000383"/>
    </source>
</evidence>